<sequence length="3746" mass="426739">MDSKEITELADQFAPHLGMFGSCEKTLKDGSFPGTLFRFPLRVKPSQLSSNIYNKEKVSIETLDETAKETQRMTWLVCNGVGGRGMCAELDSLADDLKFMPIIGIALPLTVVNKEDKGATSGFSGRAFCFLPLPPGEESETGLPVHVSGFFGLTDNPAREQKHPTVSWLKLVWKHLYINFADDLNTFEDMPLIPLVPLKESMDTTKLLRLKTPSPIIHMDDEEKVGACSEGTSSFTSLRGARALHHRAKYPPDVKLSENLVACCDEESIRLIKMVNVEQSVKASDLFDPELEILQHLFYMEKELRFPTSTYNTSPDILHSLRQLGLRNEVQVSEKDVLKVARKIDELQSSKEPEWDLIIKKAKTLLQILNKQTKLIKSADAQASLLQVKWVPVCKERPLTYPKSLAWVGDSLNICSVSEMCELSHAVLVGSSVALVEHTSAGMKKALKLTIEPQVDQVLQHLKAVNDWHKSQAFTTEDWYQFQQILFEIYGFMQAHLEDAREAMKSLPFDWVWTGKTFSSPGHTVLKPLPDLDLQPYLHSLPKTMRKFHKLFKFCGSVEEVVPNHVFDVITTIQKRCEEEMNKQDSKHNILLLINILRWLYNNQIPVDTNMHVPILCYKDLSKLVMKPIHECTYCDIKVDDLNDLLEDASEPIILVHDDIPMKTAEWLKVPCLSTRLINPENLGFEQSGQQEPLTVRIKNILEEYPSVADIFKELLQNADDANTDFLNITRLGGSVKRCEADKVGKFGLGFNSVYHITDIPIIMSREFMIMFDPNINHISKHIRDRSNPGIKINWSKQQKRLRKFPNQFRPFINVFNCQLPLTQDSPYKYNGTLFRLPFRTEQEASVSEISRLYYNTTDIYSLVDEFSICGHRFILFTQHVGSMVLKYLKYEEPNPAGAQDVVTINKSVWSSKASYGPLSILKSAAKVMKKVASTNKVPSDIPKSGCIIRSEEDPNQYFEMAAKGVQTRRLTDEIPQKAVEVTNWLICSCMDVNEALKFSLSDSGKRLGLVPCGGVAVLLSEAGNRKWTVKTSATPVGEVFCYLPLRIKTGLPVHINGCFAVTSNRKEIWKTDTKGQWNSVFMRHVIVQAYLAALTMLRSMAENGELIEYSYYATWPDPSQVHDDFILISQGIYQEIAKGGDREHGKVFSDGKSWVSIKYVRFLDDTLLCRPDIGPAAFKIFLKYLKKSGSQNLCAVELPDWVKEGFDDAGCKGKLMENTLTEEQFFSEVFFPHIQEIDKELRDPLMHYVLNEKLEDFEAILRVTPCIPCSGPTKELVLPSKLIHPEGRVAKLYIADDGRFPEGTSKDYVNPVCLVKLVQLGMVKDDLSWEDIVERAHSVIDLNDSDHTAACFRSSILLSLIDEKLKMRDAEADRHLETLQDIKFLPFLTRPAGFSLPWHGNSFSPTAIFSPRELFTTEHQDTVCLMKPILNENSPSFKGCGAMSLAVKDGLGLIRKPLVELVISQLKKLSQSFDGVTLYQENITNACYKYLHEEMLQDDNMRIQITQELEAFNSILVENTYVSPSKVAFHLNFEAAPHLYQLPNKYRNSCRELFENVGVQPSFKVEDFSAVLEAVKQGCGRKILTEENFQMCRRIISEGIWSLIRDKNQEFCQANYGGILLPDCNLMLQPSKSLCYNDCPWIKVRDSSVKYCHGDIPREVAVKLGAVPKRHKALERYASNVCFNPLGSEFGQKEKLTSRIKSILNAYPSEKEMLKELLQNADDAKATEIYFVFDARTHAADRIFDDKWIPMQGPALCVYNNQPFTEDDIRGIQNLGRGTKEANPGKTGQYGIGFNSVYHITDCPSFISNNDILCIFDPHAQYAPGATSVSPGRMFRDLDSDFRSQFSDVLNLYLGAHFKLERSTMFRFPIRSKDMTKTSEISSVPASDRMVQNLLDKLKTDGAELLMFLNHMEKISICEIDTSSDELKVLYSVTAKITDGDRLKRKQFHASVIDSVTKKKQLTAIPVQQITYTMDIEDTDGNLTSWMICNRSGFPDIENVSKSVISAHKNEDITLFPRGGVAACVSHNYKKPHRAFCFLPLSLETGLPFHVNGHFALDSARRNLWRDDNGVGVRSDWNNNLMTSLIAPACVELLIQLKRRYCPGPDPTVTILQGTPLHVVKDTLRKYLFFFPANRLDIQPDWYCLVKAVYNCIHADLKRLLPVVRTPQMDNSDIHSVIYISWVNTSTTNKSRAFFDNLLQDELQHVKNTEYNLTSRKSVAENVYRLKALLLDIGFNLIHSCDETANLYLCLQDAGIPVSYVTPNDVRNFLYTFSSPDTSCHVGKLPCRLQQSNFKLVHHLKLLVDYCFKDVEEEEVKIEGLPLSITMDNMLHVFDSKRPKFLTTHHELIPSRKEMFMNTLYIKYSTMLSKAGVAKNFDISSFGDLLGSVLLREYRTKIPVKWKDTFPSDSWLKNVWNFVSENIALKEDQVDLKPSFDTVLDILKDWALLPGIKFMAREKLVVPDHDVLLPLSLMHVAIFPQGQNDKVFHTLMKAGCIQLAVNKICSKDNQMMPLLAQHTANIENPSSILKAMEYMIQTSAFKTANLTDKDFEALLLYFNCNLPSLSQQDAQSLKLLPCFKSVSGKYISIANYTANYVLAKSIPTVDIEKWAQTTSFAFLADSPQLKELYTFLGCVSINDLEIYLHHLLPKFDSLSYDAKAEHVVYLKERLMSIEESCKMKDQLYEKLEGLSFIHDSSNRLRSAKFFYDETVKVFEVMLPAKSFIPSDFFKKVEQVTKPKNGTLLLTSWIIFLRNIGLKHEVSQQQVLQFAKEVSIKAQTESWTQEKVQIIVDVLLNHIFKERTDLFQGTFLKELSMIPFLCPERAPKELIKLHTQYQEMSGTLPLIRFSGSQVNPKFKQTDIIHLLWTSCPILPEKATPSSITDQEDITMTGQEQLDQVLSMLGVNLDPPLEKVISNCRNICNISNPDDEMVKTRNKVLRSTYEFLSADKRDFRHLLRGVAFVMVEDGWKLLKPEEVVINLDTESDFKPYLYKLPLELGTFHQLFKLLGTEDVVSTKQYVEVLWRIYRISEGKQLDPNEMRTVKRVVSGLFKSLHNDPVEIHKDLESLRDLIFYLPSHDGRLAKSNTLVFDDAPHYKSRIQGNVGVQMLVDMSQCYLGKDHAFHTKLIMLLPQKLRPRLLSSILEEQLDEDSPKMCQFGALCSLQGRLQLLLSSEQFITGLIRIMKHENDNAYLVNEEKAIRLCKALCEGLKVSCFEKLQTTLRVKGSSPIPHSRSETLAFLKRYGTAVIHLYIQHSDSKDINFLLALAMTLKSATDNLISDTSYLIAMLGCNDIYRITEKLDNLGVKYDSTEPSKLELPLPGTPIPAEIHHTLLMDPMNVFYPGEYVGYLVDSEGGDIYGSYQPTYTYAIIVQEVEREEEENTSFLGKCFQIDIGYSEYKIVSSLDLYKFSRQEESTHVQDTTVPPTPSSPESRSPGLRMLPPLFSGKENLRPPPQKSCPKKLKLHALPEILKEVTLVVEQAWKLPETERKKIIRRLYLKWHPDKNAENLDIATEVFKHLQNEINRMEKQTLADQQNTDRTSRRSFSTSSTRFQSEKFSFQRFYSSWNQEATSHKSERQQFREHYTSYAGSSHSHRFFVPPTFKTVGNPVEARRWLRQARANYSAARNDLHKNANEWVCFKCYLATKLALIAADYAVRGKSDKDVKPTALAQKVEEYNSHLTGLVSDVQILEGYGVDSLRTRYPDLLPFPQIPNDRYTSEVAMRVMECTARIIIKLEAFVQQKI</sequence>
<gene>
    <name evidence="4" type="primary">SACS</name>
</gene>
<dbReference type="GO" id="GO:0030544">
    <property type="term" value="F:Hsp70 protein binding"/>
    <property type="evidence" value="ECO:0007669"/>
    <property type="project" value="TreeGrafter"/>
</dbReference>
<evidence type="ECO:0000313" key="4">
    <source>
        <dbReference type="EMBL" id="SBQ65299.1"/>
    </source>
</evidence>
<dbReference type="InterPro" id="IPR036869">
    <property type="entry name" value="J_dom_sf"/>
</dbReference>
<dbReference type="NCBIfam" id="NF047352">
    <property type="entry name" value="P_loop_sacsin"/>
    <property type="match status" value="1"/>
</dbReference>
<proteinExistence type="predicted"/>
<organism evidence="4">
    <name type="scientific">Nothobranchius korthausae</name>
    <dbReference type="NCBI Taxonomy" id="1143690"/>
    <lineage>
        <taxon>Eukaryota</taxon>
        <taxon>Metazoa</taxon>
        <taxon>Chordata</taxon>
        <taxon>Craniata</taxon>
        <taxon>Vertebrata</taxon>
        <taxon>Euteleostomi</taxon>
        <taxon>Actinopterygii</taxon>
        <taxon>Neopterygii</taxon>
        <taxon>Teleostei</taxon>
        <taxon>Neoteleostei</taxon>
        <taxon>Acanthomorphata</taxon>
        <taxon>Ovalentaria</taxon>
        <taxon>Atherinomorphae</taxon>
        <taxon>Cyprinodontiformes</taxon>
        <taxon>Nothobranchiidae</taxon>
        <taxon>Nothobranchius</taxon>
    </lineage>
</organism>
<evidence type="ECO:0000259" key="2">
    <source>
        <dbReference type="PROSITE" id="PS50076"/>
    </source>
</evidence>
<dbReference type="SUPFAM" id="SSF81593">
    <property type="entry name" value="Nucleotidyltransferase substrate binding subunit/domain"/>
    <property type="match status" value="1"/>
</dbReference>
<dbReference type="InterPro" id="IPR007842">
    <property type="entry name" value="HEPN_dom"/>
</dbReference>
<dbReference type="InterPro" id="IPR052972">
    <property type="entry name" value="Sacsin_chaperone_reg"/>
</dbReference>
<feature type="region of interest" description="Disordered" evidence="1">
    <location>
        <begin position="3533"/>
        <end position="3552"/>
    </location>
</feature>
<dbReference type="SMART" id="SM00748">
    <property type="entry name" value="HEPN"/>
    <property type="match status" value="1"/>
</dbReference>
<feature type="domain" description="J" evidence="2">
    <location>
        <begin position="3473"/>
        <end position="3549"/>
    </location>
</feature>
<protein>
    <submittedName>
        <fullName evidence="4">Spastic ataxia of Charlevoix-Saguenay (Sacsin)</fullName>
    </submittedName>
</protein>
<dbReference type="Pfam" id="PF25794">
    <property type="entry name" value="SACS"/>
    <property type="match status" value="2"/>
</dbReference>
<accession>A0A1A8G4L6</accession>
<dbReference type="PROSITE" id="PS51257">
    <property type="entry name" value="PROKAR_LIPOPROTEIN"/>
    <property type="match status" value="1"/>
</dbReference>
<reference evidence="4" key="2">
    <citation type="submission" date="2016-06" db="EMBL/GenBank/DDBJ databases">
        <title>The genome of a short-lived fish provides insights into sex chromosome evolution and the genetic control of aging.</title>
        <authorList>
            <person name="Reichwald K."/>
            <person name="Felder M."/>
            <person name="Petzold A."/>
            <person name="Koch P."/>
            <person name="Groth M."/>
            <person name="Platzer M."/>
        </authorList>
    </citation>
    <scope>NUCLEOTIDE SEQUENCE</scope>
    <source>
        <tissue evidence="4">Brain</tissue>
    </source>
</reference>
<dbReference type="Pfam" id="PF05168">
    <property type="entry name" value="HEPN"/>
    <property type="match status" value="1"/>
</dbReference>
<feature type="domain" description="HEPN" evidence="3">
    <location>
        <begin position="3618"/>
        <end position="3734"/>
    </location>
</feature>
<dbReference type="PROSITE" id="PS50910">
    <property type="entry name" value="HEPN"/>
    <property type="match status" value="1"/>
</dbReference>
<name>A0A1A8G4L6_9TELE</name>
<dbReference type="PANTHER" id="PTHR15600:SF42">
    <property type="entry name" value="SACSIN"/>
    <property type="match status" value="1"/>
</dbReference>
<dbReference type="InterPro" id="IPR058210">
    <property type="entry name" value="SACS/Nov_dom"/>
</dbReference>
<dbReference type="Gene3D" id="1.20.120.330">
    <property type="entry name" value="Nucleotidyltransferases domain 2"/>
    <property type="match status" value="1"/>
</dbReference>
<reference evidence="4" key="1">
    <citation type="submission" date="2016-05" db="EMBL/GenBank/DDBJ databases">
        <authorList>
            <person name="Lavstsen T."/>
            <person name="Jespersen J.S."/>
        </authorList>
    </citation>
    <scope>NUCLEOTIDE SEQUENCE</scope>
    <source>
        <tissue evidence="4">Brain</tissue>
    </source>
</reference>
<dbReference type="PROSITE" id="PS50076">
    <property type="entry name" value="DNAJ_2"/>
    <property type="match status" value="1"/>
</dbReference>
<dbReference type="PANTHER" id="PTHR15600">
    <property type="entry name" value="SACSIN"/>
    <property type="match status" value="1"/>
</dbReference>
<evidence type="ECO:0000259" key="3">
    <source>
        <dbReference type="PROSITE" id="PS50910"/>
    </source>
</evidence>
<dbReference type="Gene3D" id="1.10.287.110">
    <property type="entry name" value="DnaJ domain"/>
    <property type="match status" value="1"/>
</dbReference>
<dbReference type="SUPFAM" id="SSF55874">
    <property type="entry name" value="ATPase domain of HSP90 chaperone/DNA topoisomerase II/histidine kinase"/>
    <property type="match status" value="2"/>
</dbReference>
<dbReference type="SUPFAM" id="SSF46565">
    <property type="entry name" value="Chaperone J-domain"/>
    <property type="match status" value="1"/>
</dbReference>
<dbReference type="InterPro" id="IPR001623">
    <property type="entry name" value="DnaJ_domain"/>
</dbReference>
<evidence type="ECO:0000256" key="1">
    <source>
        <dbReference type="SAM" id="MobiDB-lite"/>
    </source>
</evidence>
<dbReference type="InterPro" id="IPR036890">
    <property type="entry name" value="HATPase_C_sf"/>
</dbReference>
<feature type="region of interest" description="Disordered" evidence="1">
    <location>
        <begin position="3418"/>
        <end position="3462"/>
    </location>
</feature>
<dbReference type="EMBL" id="HAEB01018772">
    <property type="protein sequence ID" value="SBQ65299.1"/>
    <property type="molecule type" value="Transcribed_RNA"/>
</dbReference>